<gene>
    <name evidence="3" type="ORF">ARMSODRAFT_999730</name>
</gene>
<protein>
    <recommendedName>
        <fullName evidence="2">F-box domain-containing protein</fullName>
    </recommendedName>
</protein>
<proteinExistence type="predicted"/>
<evidence type="ECO:0000256" key="1">
    <source>
        <dbReference type="SAM" id="MobiDB-lite"/>
    </source>
</evidence>
<feature type="domain" description="F-box" evidence="2">
    <location>
        <begin position="44"/>
        <end position="96"/>
    </location>
</feature>
<evidence type="ECO:0000259" key="2">
    <source>
        <dbReference type="Pfam" id="PF12937"/>
    </source>
</evidence>
<evidence type="ECO:0000313" key="3">
    <source>
        <dbReference type="EMBL" id="PBK77493.1"/>
    </source>
</evidence>
<evidence type="ECO:0000313" key="4">
    <source>
        <dbReference type="Proteomes" id="UP000218334"/>
    </source>
</evidence>
<reference evidence="4" key="1">
    <citation type="journal article" date="2017" name="Nat. Ecol. Evol.">
        <title>Genome expansion and lineage-specific genetic innovations in the forest pathogenic fungi Armillaria.</title>
        <authorList>
            <person name="Sipos G."/>
            <person name="Prasanna A.N."/>
            <person name="Walter M.C."/>
            <person name="O'Connor E."/>
            <person name="Balint B."/>
            <person name="Krizsan K."/>
            <person name="Kiss B."/>
            <person name="Hess J."/>
            <person name="Varga T."/>
            <person name="Slot J."/>
            <person name="Riley R."/>
            <person name="Boka B."/>
            <person name="Rigling D."/>
            <person name="Barry K."/>
            <person name="Lee J."/>
            <person name="Mihaltcheva S."/>
            <person name="LaButti K."/>
            <person name="Lipzen A."/>
            <person name="Waldron R."/>
            <person name="Moloney N.M."/>
            <person name="Sperisen C."/>
            <person name="Kredics L."/>
            <person name="Vagvoelgyi C."/>
            <person name="Patrignani A."/>
            <person name="Fitzpatrick D."/>
            <person name="Nagy I."/>
            <person name="Doyle S."/>
            <person name="Anderson J.B."/>
            <person name="Grigoriev I.V."/>
            <person name="Gueldener U."/>
            <person name="Muensterkoetter M."/>
            <person name="Nagy L.G."/>
        </authorList>
    </citation>
    <scope>NUCLEOTIDE SEQUENCE [LARGE SCALE GENOMIC DNA]</scope>
    <source>
        <strain evidence="4">28-4</strain>
    </source>
</reference>
<sequence length="501" mass="56771">MAQKGKKQEAVVNRPKAPRSKPSRGVERRRVVTGSTAVSRINELLPNELLAYIFSTAIITLLPKEHKSFLALVCSICRRWRDVAIEASELWTTIYIHHQKHIPAAELFLKRSKTQLLDVDIEVTFGRSFNEFRSRRDFGRQSGLRVAELLSAHLGRMRTLSLSVSDTLDAENAEKFSTLYQLMSALHLVSLSVNVRRWSPGAPPFLNSICSFHSNGNDGSSSSVALGSSLTRLELTSLTSAHLEHEDMRNIFMYSPFLETLILPKFGQCRGGDQEENWPIIFAPSSLRSLAVHLEYTHAEDDEFWNSAESPCPCVLGSVRFPNLEYLEVLGDNCSCNLNLSSHFKDLSGLKTLRLQRCSVPPLDDEFLRSLKLLNRLELADNLNVVKWSPKSSCTKMSLPFPHLSSISLSDESSWDYDLTPWARLARLAVQDHGCTQFSIEVSAHLYGSMSQLFGPQDEQIHIEARDHPPGLLYPLPPQKSFHWTYYYYDSDDDFGWDYDD</sequence>
<dbReference type="Gene3D" id="3.80.10.10">
    <property type="entry name" value="Ribonuclease Inhibitor"/>
    <property type="match status" value="1"/>
</dbReference>
<dbReference type="AlphaFoldDB" id="A0A2H3CN06"/>
<name>A0A2H3CN06_9AGAR</name>
<dbReference type="InterPro" id="IPR032675">
    <property type="entry name" value="LRR_dom_sf"/>
</dbReference>
<dbReference type="STRING" id="1076256.A0A2H3CN06"/>
<dbReference type="Pfam" id="PF12937">
    <property type="entry name" value="F-box-like"/>
    <property type="match status" value="1"/>
</dbReference>
<organism evidence="3 4">
    <name type="scientific">Armillaria solidipes</name>
    <dbReference type="NCBI Taxonomy" id="1076256"/>
    <lineage>
        <taxon>Eukaryota</taxon>
        <taxon>Fungi</taxon>
        <taxon>Dikarya</taxon>
        <taxon>Basidiomycota</taxon>
        <taxon>Agaricomycotina</taxon>
        <taxon>Agaricomycetes</taxon>
        <taxon>Agaricomycetidae</taxon>
        <taxon>Agaricales</taxon>
        <taxon>Marasmiineae</taxon>
        <taxon>Physalacriaceae</taxon>
        <taxon>Armillaria</taxon>
    </lineage>
</organism>
<dbReference type="InterPro" id="IPR001810">
    <property type="entry name" value="F-box_dom"/>
</dbReference>
<dbReference type="Gene3D" id="1.20.1280.50">
    <property type="match status" value="1"/>
</dbReference>
<dbReference type="InterPro" id="IPR036047">
    <property type="entry name" value="F-box-like_dom_sf"/>
</dbReference>
<dbReference type="SUPFAM" id="SSF81383">
    <property type="entry name" value="F-box domain"/>
    <property type="match status" value="1"/>
</dbReference>
<dbReference type="Proteomes" id="UP000218334">
    <property type="component" value="Unassembled WGS sequence"/>
</dbReference>
<keyword evidence="4" id="KW-1185">Reference proteome</keyword>
<feature type="region of interest" description="Disordered" evidence="1">
    <location>
        <begin position="1"/>
        <end position="29"/>
    </location>
</feature>
<dbReference type="EMBL" id="KZ293416">
    <property type="protein sequence ID" value="PBK77493.1"/>
    <property type="molecule type" value="Genomic_DNA"/>
</dbReference>
<dbReference type="SUPFAM" id="SSF52047">
    <property type="entry name" value="RNI-like"/>
    <property type="match status" value="1"/>
</dbReference>
<accession>A0A2H3CN06</accession>